<keyword evidence="2" id="KW-1185">Reference proteome</keyword>
<reference evidence="2" key="1">
    <citation type="journal article" date="2019" name="Int. J. Syst. Evol. Microbiol.">
        <title>The Global Catalogue of Microorganisms (GCM) 10K type strain sequencing project: providing services to taxonomists for standard genome sequencing and annotation.</title>
        <authorList>
            <consortium name="The Broad Institute Genomics Platform"/>
            <consortium name="The Broad Institute Genome Sequencing Center for Infectious Disease"/>
            <person name="Wu L."/>
            <person name="Ma J."/>
        </authorList>
    </citation>
    <scope>NUCLEOTIDE SEQUENCE [LARGE SCALE GENOMIC DNA]</scope>
    <source>
        <strain evidence="2">ICMP 6774ER</strain>
    </source>
</reference>
<dbReference type="EMBL" id="JBHUFV010000003">
    <property type="protein sequence ID" value="MFD1930029.1"/>
    <property type="molecule type" value="Genomic_DNA"/>
</dbReference>
<name>A0ABW4SNP8_9ACTN</name>
<evidence type="ECO:0000313" key="2">
    <source>
        <dbReference type="Proteomes" id="UP001597368"/>
    </source>
</evidence>
<gene>
    <name evidence="1" type="ORF">ACFSKW_00920</name>
</gene>
<comment type="caution">
    <text evidence="1">The sequence shown here is derived from an EMBL/GenBank/DDBJ whole genome shotgun (WGS) entry which is preliminary data.</text>
</comment>
<evidence type="ECO:0000313" key="1">
    <source>
        <dbReference type="EMBL" id="MFD1930029.1"/>
    </source>
</evidence>
<accession>A0ABW4SNP8</accession>
<dbReference type="RefSeq" id="WP_379568058.1">
    <property type="nucleotide sequence ID" value="NZ_JBHUFV010000003.1"/>
</dbReference>
<organism evidence="1 2">
    <name type="scientific">Nonomuraea mangrovi</name>
    <dbReference type="NCBI Taxonomy" id="2316207"/>
    <lineage>
        <taxon>Bacteria</taxon>
        <taxon>Bacillati</taxon>
        <taxon>Actinomycetota</taxon>
        <taxon>Actinomycetes</taxon>
        <taxon>Streptosporangiales</taxon>
        <taxon>Streptosporangiaceae</taxon>
        <taxon>Nonomuraea</taxon>
    </lineage>
</organism>
<sequence length="102" mass="11468">MEELAQVLDDVLGIVTASEQDTIWAGKWDTGDEMIRELRDHAARLRRGDGSTLGGLEFLFLPTGPLQEVSISSGWGDQFLDLAERFDRARARARHRNEQNGQ</sequence>
<proteinExistence type="predicted"/>
<protein>
    <submittedName>
        <fullName evidence="1">Uncharacterized protein</fullName>
    </submittedName>
</protein>
<dbReference type="Proteomes" id="UP001597368">
    <property type="component" value="Unassembled WGS sequence"/>
</dbReference>